<proteinExistence type="predicted"/>
<evidence type="ECO:0000313" key="3">
    <source>
        <dbReference type="EMBL" id="CAB5228889.1"/>
    </source>
</evidence>
<sequence>MSLNLKAITSRLGYQQITSLSSASSLTVPVVDTNGLSTRPAIALITPETQTVRWRDDGVAPTASVGMPLAAGVTLQYDGDLTKIQFIEQTASAKLNISYYV</sequence>
<evidence type="ECO:0000313" key="2">
    <source>
        <dbReference type="EMBL" id="CAB4200493.1"/>
    </source>
</evidence>
<dbReference type="EMBL" id="LR796879">
    <property type="protein sequence ID" value="CAB4171997.1"/>
    <property type="molecule type" value="Genomic_DNA"/>
</dbReference>
<reference evidence="1" key="1">
    <citation type="submission" date="2020-05" db="EMBL/GenBank/DDBJ databases">
        <authorList>
            <person name="Chiriac C."/>
            <person name="Salcher M."/>
            <person name="Ghai R."/>
            <person name="Kavagutti S V."/>
        </authorList>
    </citation>
    <scope>NUCLEOTIDE SEQUENCE</scope>
</reference>
<dbReference type="EMBL" id="LR798390">
    <property type="protein sequence ID" value="CAB5228889.1"/>
    <property type="molecule type" value="Genomic_DNA"/>
</dbReference>
<gene>
    <name evidence="2" type="ORF">UFOVP1345_45</name>
    <name evidence="3" type="ORF">UFOVP1542_45</name>
    <name evidence="1" type="ORF">UFOVP920_45</name>
</gene>
<name>A0A6J5PLT3_9CAUD</name>
<organism evidence="1">
    <name type="scientific">uncultured Caudovirales phage</name>
    <dbReference type="NCBI Taxonomy" id="2100421"/>
    <lineage>
        <taxon>Viruses</taxon>
        <taxon>Duplodnaviria</taxon>
        <taxon>Heunggongvirae</taxon>
        <taxon>Uroviricota</taxon>
        <taxon>Caudoviricetes</taxon>
        <taxon>Peduoviridae</taxon>
        <taxon>Maltschvirus</taxon>
        <taxon>Maltschvirus maltsch</taxon>
    </lineage>
</organism>
<evidence type="ECO:0000313" key="1">
    <source>
        <dbReference type="EMBL" id="CAB4171997.1"/>
    </source>
</evidence>
<accession>A0A6J5PLT3</accession>
<protein>
    <submittedName>
        <fullName evidence="1">Uncharacterized protein</fullName>
    </submittedName>
</protein>
<dbReference type="EMBL" id="LR797298">
    <property type="protein sequence ID" value="CAB4200493.1"/>
    <property type="molecule type" value="Genomic_DNA"/>
</dbReference>